<dbReference type="PRINTS" id="PR00039">
    <property type="entry name" value="HTHLYSR"/>
</dbReference>
<dbReference type="PANTHER" id="PTHR30346">
    <property type="entry name" value="TRANSCRIPTIONAL DUAL REGULATOR HCAR-RELATED"/>
    <property type="match status" value="1"/>
</dbReference>
<reference evidence="6 7" key="1">
    <citation type="submission" date="2023-02" db="EMBL/GenBank/DDBJ databases">
        <title>Genome sequence of Sphingomonas naphthae.</title>
        <authorList>
            <person name="Kim S."/>
            <person name="Heo J."/>
            <person name="Kwon S.-W."/>
        </authorList>
    </citation>
    <scope>NUCLEOTIDE SEQUENCE [LARGE SCALE GENOMIC DNA]</scope>
    <source>
        <strain evidence="6 7">KACC 18716</strain>
    </source>
</reference>
<evidence type="ECO:0000313" key="6">
    <source>
        <dbReference type="EMBL" id="WCT73076.1"/>
    </source>
</evidence>
<evidence type="ECO:0000313" key="7">
    <source>
        <dbReference type="Proteomes" id="UP001220395"/>
    </source>
</evidence>
<comment type="similarity">
    <text evidence="1">Belongs to the LysR transcriptional regulatory family.</text>
</comment>
<dbReference type="Gene3D" id="3.40.190.10">
    <property type="entry name" value="Periplasmic binding protein-like II"/>
    <property type="match status" value="2"/>
</dbReference>
<feature type="domain" description="HTH lysR-type" evidence="5">
    <location>
        <begin position="3"/>
        <end position="61"/>
    </location>
</feature>
<evidence type="ECO:0000259" key="5">
    <source>
        <dbReference type="PROSITE" id="PS50931"/>
    </source>
</evidence>
<dbReference type="InterPro" id="IPR000847">
    <property type="entry name" value="LysR_HTH_N"/>
</dbReference>
<dbReference type="RefSeq" id="WP_273687050.1">
    <property type="nucleotide sequence ID" value="NZ_CP117411.1"/>
</dbReference>
<dbReference type="Pfam" id="PF00126">
    <property type="entry name" value="HTH_1"/>
    <property type="match status" value="1"/>
</dbReference>
<dbReference type="EMBL" id="CP117411">
    <property type="protein sequence ID" value="WCT73076.1"/>
    <property type="molecule type" value="Genomic_DNA"/>
</dbReference>
<keyword evidence="4" id="KW-0804">Transcription</keyword>
<evidence type="ECO:0000256" key="3">
    <source>
        <dbReference type="ARBA" id="ARBA00023125"/>
    </source>
</evidence>
<dbReference type="PROSITE" id="PS50931">
    <property type="entry name" value="HTH_LYSR"/>
    <property type="match status" value="1"/>
</dbReference>
<sequence>MRFTLKQLSYFVAAGEANSITLASERVHISQPSISSAISQLEAEFGVQLFFRHHAQGLSLTPAGQRFLIAARELLQQAGALNDLADEITTTIAGPLRIGAFRTFAPLLLPELCVDFAEAHPKVSLEMFEDDEAELVAKIRKAELDIALTYEQDGVDLHFEQLALLPTYVLLPAGHGLAKSGSLSLKDLASQPFVLLDLPVSREYFASLFEKAGVPLNIVARSHQPETVRSYVASGLGFSLLTARPKNLTALNGRPLAYLYLDDDFPPMKLGMITARTIRKTRAVAAFEEHCRKSISTRSIPGMMNW</sequence>
<evidence type="ECO:0000256" key="4">
    <source>
        <dbReference type="ARBA" id="ARBA00023163"/>
    </source>
</evidence>
<keyword evidence="3" id="KW-0238">DNA-binding</keyword>
<dbReference type="InterPro" id="IPR036390">
    <property type="entry name" value="WH_DNA-bd_sf"/>
</dbReference>
<dbReference type="Gene3D" id="1.10.10.10">
    <property type="entry name" value="Winged helix-like DNA-binding domain superfamily/Winged helix DNA-binding domain"/>
    <property type="match status" value="1"/>
</dbReference>
<protein>
    <submittedName>
        <fullName evidence="6">LysR family transcriptional regulator</fullName>
    </submittedName>
</protein>
<evidence type="ECO:0000256" key="2">
    <source>
        <dbReference type="ARBA" id="ARBA00023015"/>
    </source>
</evidence>
<proteinExistence type="inferred from homology"/>
<keyword evidence="7" id="KW-1185">Reference proteome</keyword>
<dbReference type="SUPFAM" id="SSF46785">
    <property type="entry name" value="Winged helix' DNA-binding domain"/>
    <property type="match status" value="1"/>
</dbReference>
<evidence type="ECO:0000256" key="1">
    <source>
        <dbReference type="ARBA" id="ARBA00009437"/>
    </source>
</evidence>
<accession>A0ABY7TJX2</accession>
<dbReference type="Pfam" id="PF03466">
    <property type="entry name" value="LysR_substrate"/>
    <property type="match status" value="1"/>
</dbReference>
<gene>
    <name evidence="6" type="ORF">PQ455_15795</name>
</gene>
<dbReference type="SUPFAM" id="SSF53850">
    <property type="entry name" value="Periplasmic binding protein-like II"/>
    <property type="match status" value="1"/>
</dbReference>
<dbReference type="PANTHER" id="PTHR30346:SF0">
    <property type="entry name" value="HCA OPERON TRANSCRIPTIONAL ACTIVATOR HCAR"/>
    <property type="match status" value="1"/>
</dbReference>
<organism evidence="6 7">
    <name type="scientific">Sphingomonas naphthae</name>
    <dbReference type="NCBI Taxonomy" id="1813468"/>
    <lineage>
        <taxon>Bacteria</taxon>
        <taxon>Pseudomonadati</taxon>
        <taxon>Pseudomonadota</taxon>
        <taxon>Alphaproteobacteria</taxon>
        <taxon>Sphingomonadales</taxon>
        <taxon>Sphingomonadaceae</taxon>
        <taxon>Sphingomonas</taxon>
    </lineage>
</organism>
<keyword evidence="2" id="KW-0805">Transcription regulation</keyword>
<dbReference type="Proteomes" id="UP001220395">
    <property type="component" value="Chromosome"/>
</dbReference>
<name>A0ABY7TJX2_9SPHN</name>
<dbReference type="InterPro" id="IPR005119">
    <property type="entry name" value="LysR_subst-bd"/>
</dbReference>
<dbReference type="InterPro" id="IPR036388">
    <property type="entry name" value="WH-like_DNA-bd_sf"/>
</dbReference>